<protein>
    <submittedName>
        <fullName evidence="2">Si:dkey-65l23.2</fullName>
    </submittedName>
</protein>
<feature type="non-terminal residue" evidence="2">
    <location>
        <position position="1"/>
    </location>
</feature>
<proteinExistence type="predicted"/>
<feature type="non-terminal residue" evidence="2">
    <location>
        <position position="87"/>
    </location>
</feature>
<organism evidence="2">
    <name type="scientific">Iconisemion striatum</name>
    <dbReference type="NCBI Taxonomy" id="60296"/>
    <lineage>
        <taxon>Eukaryota</taxon>
        <taxon>Metazoa</taxon>
        <taxon>Chordata</taxon>
        <taxon>Craniata</taxon>
        <taxon>Vertebrata</taxon>
        <taxon>Euteleostomi</taxon>
        <taxon>Actinopterygii</taxon>
        <taxon>Neopterygii</taxon>
        <taxon>Teleostei</taxon>
        <taxon>Neoteleostei</taxon>
        <taxon>Acanthomorphata</taxon>
        <taxon>Ovalentaria</taxon>
        <taxon>Atherinomorphae</taxon>
        <taxon>Cyprinodontiformes</taxon>
        <taxon>Nothobranchiidae</taxon>
        <taxon>Iconisemion</taxon>
    </lineage>
</organism>
<evidence type="ECO:0000256" key="1">
    <source>
        <dbReference type="SAM" id="MobiDB-lite"/>
    </source>
</evidence>
<evidence type="ECO:0000313" key="2">
    <source>
        <dbReference type="EMBL" id="SBP26851.1"/>
    </source>
</evidence>
<sequence length="87" mass="9943">RTNASHDPTDVPHPTTEEKKPVCQKMNGCQHLTLCNTTCCRFHREKVHSYHIFPGNTTLFVTHNMQKTVIEMLGQVLVVVKEVSRDV</sequence>
<reference evidence="2" key="1">
    <citation type="submission" date="2016-05" db="EMBL/GenBank/DDBJ databases">
        <authorList>
            <person name="Lavstsen T."/>
            <person name="Jespersen J.S."/>
        </authorList>
    </citation>
    <scope>NUCLEOTIDE SEQUENCE</scope>
    <source>
        <tissue evidence="2">Brain</tissue>
    </source>
</reference>
<accession>A0A1A7Y999</accession>
<name>A0A1A7Y999_9TELE</name>
<reference evidence="2" key="2">
    <citation type="submission" date="2016-06" db="EMBL/GenBank/DDBJ databases">
        <title>The genome of a short-lived fish provides insights into sex chromosome evolution and the genetic control of aging.</title>
        <authorList>
            <person name="Reichwald K."/>
            <person name="Felder M."/>
            <person name="Petzold A."/>
            <person name="Koch P."/>
            <person name="Groth M."/>
            <person name="Platzer M."/>
        </authorList>
    </citation>
    <scope>NUCLEOTIDE SEQUENCE</scope>
    <source>
        <tissue evidence="2">Brain</tissue>
    </source>
</reference>
<dbReference type="EMBL" id="HADX01004619">
    <property type="protein sequence ID" value="SBP26851.1"/>
    <property type="molecule type" value="Transcribed_RNA"/>
</dbReference>
<gene>
    <name evidence="2" type="primary">SI:DKEY-65L23.2</name>
</gene>
<feature type="compositionally biased region" description="Basic and acidic residues" evidence="1">
    <location>
        <begin position="7"/>
        <end position="20"/>
    </location>
</feature>
<feature type="region of interest" description="Disordered" evidence="1">
    <location>
        <begin position="1"/>
        <end position="20"/>
    </location>
</feature>
<dbReference type="AlphaFoldDB" id="A0A1A7Y999"/>